<keyword evidence="2" id="KW-1185">Reference proteome</keyword>
<comment type="caution">
    <text evidence="1">The sequence shown here is derived from an EMBL/GenBank/DDBJ whole genome shotgun (WGS) entry which is preliminary data.</text>
</comment>
<organism evidence="1 2">
    <name type="scientific">Phytophthora megakarya</name>
    <dbReference type="NCBI Taxonomy" id="4795"/>
    <lineage>
        <taxon>Eukaryota</taxon>
        <taxon>Sar</taxon>
        <taxon>Stramenopiles</taxon>
        <taxon>Oomycota</taxon>
        <taxon>Peronosporomycetes</taxon>
        <taxon>Peronosporales</taxon>
        <taxon>Peronosporaceae</taxon>
        <taxon>Phytophthora</taxon>
    </lineage>
</organism>
<gene>
    <name evidence="1" type="ORF">PHMEG_00012281</name>
</gene>
<proteinExistence type="predicted"/>
<dbReference type="OrthoDB" id="2286242at2759"/>
<protein>
    <submittedName>
        <fullName evidence="1">Uncharacterized protein</fullName>
    </submittedName>
</protein>
<dbReference type="Proteomes" id="UP000198211">
    <property type="component" value="Unassembled WGS sequence"/>
</dbReference>
<reference evidence="2" key="1">
    <citation type="submission" date="2017-03" db="EMBL/GenBank/DDBJ databases">
        <title>Phytopthora megakarya and P. palmivora, two closely related causual agents of cacao black pod achieved similar genome size and gene model numbers by different mechanisms.</title>
        <authorList>
            <person name="Ali S."/>
            <person name="Shao J."/>
            <person name="Larry D.J."/>
            <person name="Kronmiller B."/>
            <person name="Shen D."/>
            <person name="Strem M.D."/>
            <person name="Melnick R.L."/>
            <person name="Guiltinan M.J."/>
            <person name="Tyler B.M."/>
            <person name="Meinhardt L.W."/>
            <person name="Bailey B.A."/>
        </authorList>
    </citation>
    <scope>NUCLEOTIDE SEQUENCE [LARGE SCALE GENOMIC DNA]</scope>
    <source>
        <strain evidence="2">zdho120</strain>
    </source>
</reference>
<dbReference type="AlphaFoldDB" id="A0A225WBQ7"/>
<name>A0A225WBQ7_9STRA</name>
<accession>A0A225WBQ7</accession>
<dbReference type="EMBL" id="NBNE01001377">
    <property type="protein sequence ID" value="OWZ14270.1"/>
    <property type="molecule type" value="Genomic_DNA"/>
</dbReference>
<evidence type="ECO:0000313" key="2">
    <source>
        <dbReference type="Proteomes" id="UP000198211"/>
    </source>
</evidence>
<evidence type="ECO:0000313" key="1">
    <source>
        <dbReference type="EMBL" id="OWZ14270.1"/>
    </source>
</evidence>
<sequence>MASGFWAMPMTHKPEHISAFVISSGTECLSGKNAPLIYQQMLDNCRWGFVRLPLEEEVKVDTEVLEFLAIKAENKVERQEFFST</sequence>